<accession>A0A5E4F1D5</accession>
<evidence type="ECO:0000256" key="1">
    <source>
        <dbReference type="ARBA" id="ARBA00004370"/>
    </source>
</evidence>
<dbReference type="Proteomes" id="UP000327085">
    <property type="component" value="Chromosome 7"/>
</dbReference>
<sequence>MAWNWKKCCCCCCILIIVFFIAILTATLVIREYSPQHSINYQVTDASLTQFNLTTNKILQFNLATTINVENPNKRSDFHYEKFEAVASYKSQDLKNTKFDPFEVEHKDKHPLNAVFKGEQSVSLLDDEVSKFKATTVFDIVIKLNVKHWVKYTTFKVTEEMKIKCNLKVPLNSNGKSTGKFEVAKCDKE</sequence>
<dbReference type="OMA" id="PQHSINY"/>
<evidence type="ECO:0000313" key="3">
    <source>
        <dbReference type="EMBL" id="KAI5319086.1"/>
    </source>
</evidence>
<keyword evidence="6" id="KW-1185">Reference proteome</keyword>
<reference evidence="4" key="1">
    <citation type="submission" date="2019-07" db="EMBL/GenBank/DDBJ databases">
        <authorList>
            <person name="Alioto T."/>
            <person name="Alioto T."/>
            <person name="Gomez Garrido J."/>
        </authorList>
    </citation>
    <scope>NUCLEOTIDE SEQUENCE</scope>
</reference>
<name>A0A5E4F1D5_PRUDU</name>
<reference evidence="5" key="2">
    <citation type="journal article" date="2020" name="Plant J.">
        <title>Transposons played a major role in the diversification between the closely related almond and peach genomes: results from the almond genome sequence.</title>
        <authorList>
            <person name="Alioto T."/>
            <person name="Alexiou K.G."/>
            <person name="Bardil A."/>
            <person name="Barteri F."/>
            <person name="Castanera R."/>
            <person name="Cruz F."/>
            <person name="Dhingra A."/>
            <person name="Duval H."/>
            <person name="Fernandez I Marti A."/>
            <person name="Frias L."/>
            <person name="Galan B."/>
            <person name="Garcia J.L."/>
            <person name="Howad W."/>
            <person name="Gomez-Garrido J."/>
            <person name="Gut M."/>
            <person name="Julca I."/>
            <person name="Morata J."/>
            <person name="Puigdomenech P."/>
            <person name="Ribeca P."/>
            <person name="Rubio Cabetas M.J."/>
            <person name="Vlasova A."/>
            <person name="Wirthensohn M."/>
            <person name="Garcia-Mas J."/>
            <person name="Gabaldon T."/>
            <person name="Casacuberta J.M."/>
            <person name="Arus P."/>
        </authorList>
    </citation>
    <scope>NUCLEOTIDE SEQUENCE [LARGE SCALE GENOMIC DNA]</scope>
    <source>
        <strain evidence="5">cv. Texas</strain>
    </source>
</reference>
<proteinExistence type="predicted"/>
<evidence type="ECO:0000313" key="5">
    <source>
        <dbReference type="Proteomes" id="UP000327085"/>
    </source>
</evidence>
<dbReference type="GO" id="GO:0009506">
    <property type="term" value="C:plasmodesma"/>
    <property type="evidence" value="ECO:0007669"/>
    <property type="project" value="TreeGrafter"/>
</dbReference>
<dbReference type="EMBL" id="JAJFAZ020000007">
    <property type="protein sequence ID" value="KAI5319086.1"/>
    <property type="molecule type" value="Genomic_DNA"/>
</dbReference>
<keyword evidence="2" id="KW-0472">Membrane</keyword>
<dbReference type="PANTHER" id="PTHR31415">
    <property type="entry name" value="OS05G0367900 PROTEIN"/>
    <property type="match status" value="1"/>
</dbReference>
<protein>
    <submittedName>
        <fullName evidence="4">PREDICTED: YLS9</fullName>
    </submittedName>
</protein>
<evidence type="ECO:0000313" key="4">
    <source>
        <dbReference type="EMBL" id="VVA21854.1"/>
    </source>
</evidence>
<reference evidence="3 6" key="3">
    <citation type="journal article" date="2022" name="G3 (Bethesda)">
        <title>Whole-genome sequence and methylome profiling of the almond [Prunus dulcis (Mill.) D.A. Webb] cultivar 'Nonpareil'.</title>
        <authorList>
            <person name="D'Amico-Willman K.M."/>
            <person name="Ouma W.Z."/>
            <person name="Meulia T."/>
            <person name="Sideli G.M."/>
            <person name="Gradziel T.M."/>
            <person name="Fresnedo-Ramirez J."/>
        </authorList>
    </citation>
    <scope>NUCLEOTIDE SEQUENCE [LARGE SCALE GENOMIC DNA]</scope>
    <source>
        <strain evidence="3">Clone GOH B32 T37-40</strain>
    </source>
</reference>
<dbReference type="InterPro" id="IPR044839">
    <property type="entry name" value="NDR1-like"/>
</dbReference>
<evidence type="ECO:0000313" key="6">
    <source>
        <dbReference type="Proteomes" id="UP001054821"/>
    </source>
</evidence>
<dbReference type="InParanoid" id="A0A5E4F1D5"/>
<evidence type="ECO:0000256" key="2">
    <source>
        <dbReference type="ARBA" id="ARBA00023136"/>
    </source>
</evidence>
<dbReference type="Gramene" id="VVA21854">
    <property type="protein sequence ID" value="VVA21854"/>
    <property type="gene ID" value="Prudul26B029419"/>
</dbReference>
<organism evidence="4 5">
    <name type="scientific">Prunus dulcis</name>
    <name type="common">Almond</name>
    <name type="synonym">Amygdalus dulcis</name>
    <dbReference type="NCBI Taxonomy" id="3755"/>
    <lineage>
        <taxon>Eukaryota</taxon>
        <taxon>Viridiplantae</taxon>
        <taxon>Streptophyta</taxon>
        <taxon>Embryophyta</taxon>
        <taxon>Tracheophyta</taxon>
        <taxon>Spermatophyta</taxon>
        <taxon>Magnoliopsida</taxon>
        <taxon>eudicotyledons</taxon>
        <taxon>Gunneridae</taxon>
        <taxon>Pentapetalae</taxon>
        <taxon>rosids</taxon>
        <taxon>fabids</taxon>
        <taxon>Rosales</taxon>
        <taxon>Rosaceae</taxon>
        <taxon>Amygdaloideae</taxon>
        <taxon>Amygdaleae</taxon>
        <taxon>Prunus</taxon>
    </lineage>
</organism>
<dbReference type="GO" id="GO:0005886">
    <property type="term" value="C:plasma membrane"/>
    <property type="evidence" value="ECO:0007669"/>
    <property type="project" value="TreeGrafter"/>
</dbReference>
<dbReference type="EMBL" id="CABIKO010000055">
    <property type="protein sequence ID" value="VVA21854.1"/>
    <property type="molecule type" value="Genomic_DNA"/>
</dbReference>
<dbReference type="Proteomes" id="UP001054821">
    <property type="component" value="Chromosome 7"/>
</dbReference>
<comment type="subcellular location">
    <subcellularLocation>
        <location evidence="1">Membrane</location>
    </subcellularLocation>
</comment>
<dbReference type="PANTHER" id="PTHR31415:SF174">
    <property type="entry name" value="NDR1_HIN1-LIKE PROTEIN 10"/>
    <property type="match status" value="1"/>
</dbReference>
<dbReference type="GO" id="GO:0098542">
    <property type="term" value="P:defense response to other organism"/>
    <property type="evidence" value="ECO:0007669"/>
    <property type="project" value="InterPro"/>
</dbReference>
<gene>
    <name evidence="4" type="ORF">ALMOND_2B029419</name>
    <name evidence="3" type="ORF">L3X38_038794</name>
</gene>
<dbReference type="AlphaFoldDB" id="A0A5E4F1D5"/>